<gene>
    <name evidence="1" type="ORF">Pc22g17850</name>
    <name evidence="1" type="ORF">PCH_Pc22g17850</name>
</gene>
<organism evidence="1 2">
    <name type="scientific">Penicillium rubens (strain ATCC 28089 / DSM 1075 / NRRL 1951 / Wisconsin 54-1255)</name>
    <name type="common">Penicillium chrysogenum</name>
    <dbReference type="NCBI Taxonomy" id="500485"/>
    <lineage>
        <taxon>Eukaryota</taxon>
        <taxon>Fungi</taxon>
        <taxon>Dikarya</taxon>
        <taxon>Ascomycota</taxon>
        <taxon>Pezizomycotina</taxon>
        <taxon>Eurotiomycetes</taxon>
        <taxon>Eurotiomycetidae</taxon>
        <taxon>Eurotiales</taxon>
        <taxon>Aspergillaceae</taxon>
        <taxon>Penicillium</taxon>
        <taxon>Penicillium chrysogenum species complex</taxon>
    </lineage>
</organism>
<dbReference type="OMA" id="ESMIIGP"/>
<keyword evidence="2" id="KW-1185">Reference proteome</keyword>
<accession>B6HTN8</accession>
<protein>
    <submittedName>
        <fullName evidence="1">Uncharacterized protein</fullName>
    </submittedName>
</protein>
<proteinExistence type="predicted"/>
<dbReference type="VEuPathDB" id="FungiDB:PCH_Pc22g17850"/>
<dbReference type="AlphaFoldDB" id="B6HTN8"/>
<name>B6HTN8_PENRW</name>
<evidence type="ECO:0000313" key="1">
    <source>
        <dbReference type="EMBL" id="CAP99073.1"/>
    </source>
</evidence>
<reference evidence="1 2" key="1">
    <citation type="journal article" date="2008" name="Nat. Biotechnol.">
        <title>Genome sequencing and analysis of the filamentous fungus Penicillium chrysogenum.</title>
        <authorList>
            <person name="van den Berg M.A."/>
            <person name="Albang R."/>
            <person name="Albermann K."/>
            <person name="Badger J.H."/>
            <person name="Daran J.-M."/>
            <person name="Driessen A.J.M."/>
            <person name="Garcia-Estrada C."/>
            <person name="Fedorova N.D."/>
            <person name="Harris D.M."/>
            <person name="Heijne W.H.M."/>
            <person name="Joardar V.S."/>
            <person name="Kiel J.A.K.W."/>
            <person name="Kovalchuk A."/>
            <person name="Martin J.F."/>
            <person name="Nierman W.C."/>
            <person name="Nijland J.G."/>
            <person name="Pronk J.T."/>
            <person name="Roubos J.A."/>
            <person name="van der Klei I.J."/>
            <person name="van Peij N.N.M.E."/>
            <person name="Veenhuis M."/>
            <person name="von Doehren H."/>
            <person name="Wagner C."/>
            <person name="Wortman J.R."/>
            <person name="Bovenberg R.A.L."/>
        </authorList>
    </citation>
    <scope>NUCLEOTIDE SEQUENCE [LARGE SCALE GENOMIC DNA]</scope>
    <source>
        <strain evidence="2">ATCC 28089 / DSM 1075 / NRRL 1951 / Wisconsin 54-1255</strain>
    </source>
</reference>
<dbReference type="Proteomes" id="UP000000724">
    <property type="component" value="Contig Pc00c22"/>
</dbReference>
<dbReference type="EMBL" id="AM920437">
    <property type="protein sequence ID" value="CAP99073.1"/>
    <property type="molecule type" value="Genomic_DNA"/>
</dbReference>
<sequence length="172" mass="19673">MTAWRQRRPGRLDTHKLYSVYGYSLQLRAARDGDPVRASKVVANAVYGKRGESMIIGPFREYSRKNTQPAFIQEMRDWSGGLSDQSCIEFDRTRMIAQRRVEFSVSHRSRAYAGNRETWELSFRLESAMHERGGIQNNTEYNIRSRIIGIVNTNGQNVGTSVLDGVAMRHAD</sequence>
<evidence type="ECO:0000313" key="2">
    <source>
        <dbReference type="Proteomes" id="UP000000724"/>
    </source>
</evidence>
<dbReference type="HOGENOM" id="CLU_1555767_0_0_1"/>